<dbReference type="AlphaFoldDB" id="A0AAN7DUT8"/>
<evidence type="ECO:0000313" key="2">
    <source>
        <dbReference type="EMBL" id="KAK4551141.1"/>
    </source>
</evidence>
<dbReference type="EMBL" id="JAXUIC010000225">
    <property type="protein sequence ID" value="KAK4547808.1"/>
    <property type="molecule type" value="Genomic_DNA"/>
</dbReference>
<name>A0AAN7DUT8_QUERU</name>
<organism evidence="1 3">
    <name type="scientific">Quercus rubra</name>
    <name type="common">Northern red oak</name>
    <name type="synonym">Quercus borealis</name>
    <dbReference type="NCBI Taxonomy" id="3512"/>
    <lineage>
        <taxon>Eukaryota</taxon>
        <taxon>Viridiplantae</taxon>
        <taxon>Streptophyta</taxon>
        <taxon>Embryophyta</taxon>
        <taxon>Tracheophyta</taxon>
        <taxon>Spermatophyta</taxon>
        <taxon>Magnoliopsida</taxon>
        <taxon>eudicotyledons</taxon>
        <taxon>Gunneridae</taxon>
        <taxon>Pentapetalae</taxon>
        <taxon>rosids</taxon>
        <taxon>fabids</taxon>
        <taxon>Fagales</taxon>
        <taxon>Fagaceae</taxon>
        <taxon>Quercus</taxon>
    </lineage>
</organism>
<keyword evidence="3" id="KW-1185">Reference proteome</keyword>
<dbReference type="PANTHER" id="PTHR34456">
    <property type="entry name" value="MITOVIRUS RNA-DEPENDENT RNA POLYMERASE"/>
    <property type="match status" value="1"/>
</dbReference>
<dbReference type="SUPFAM" id="SSF56672">
    <property type="entry name" value="DNA/RNA polymerases"/>
    <property type="match status" value="1"/>
</dbReference>
<protein>
    <submittedName>
        <fullName evidence="1">Uncharacterized protein</fullName>
    </submittedName>
</protein>
<dbReference type="Proteomes" id="UP001324115">
    <property type="component" value="Unassembled WGS sequence"/>
</dbReference>
<dbReference type="InterPro" id="IPR008686">
    <property type="entry name" value="RNA_pol_mitovir"/>
</dbReference>
<dbReference type="PANTHER" id="PTHR34456:SF13">
    <property type="entry name" value="REVERSE TRANSCRIPTASE DOMAIN-CONTAINING PROTEIN"/>
    <property type="match status" value="1"/>
</dbReference>
<proteinExistence type="predicted"/>
<comment type="caution">
    <text evidence="1">The sequence shown here is derived from an EMBL/GenBank/DDBJ whole genome shotgun (WGS) entry which is preliminary data.</text>
</comment>
<gene>
    <name evidence="2" type="ORF">RGQ29_032505</name>
    <name evidence="1" type="ORF">RGQ29_032824</name>
</gene>
<reference evidence="1 3" key="1">
    <citation type="journal article" date="2023" name="G3 (Bethesda)">
        <title>A haplotype-resolved chromosome-scale genome for Quercus rubra L. provides insights into the genetics of adaptive traits for red oak species.</title>
        <authorList>
            <person name="Kapoor B."/>
            <person name="Jenkins J."/>
            <person name="Schmutz J."/>
            <person name="Zhebentyayeva T."/>
            <person name="Kuelheim C."/>
            <person name="Coggeshall M."/>
            <person name="Heim C."/>
            <person name="Lasky J.R."/>
            <person name="Leites L."/>
            <person name="Islam-Faridi N."/>
            <person name="Romero-Severson J."/>
            <person name="DeLeo V.L."/>
            <person name="Lucas S.M."/>
            <person name="Lazic D."/>
            <person name="Gailing O."/>
            <person name="Carlson J."/>
            <person name="Staton M."/>
        </authorList>
    </citation>
    <scope>NUCLEOTIDE SEQUENCE [LARGE SCALE GENOMIC DNA]</scope>
    <source>
        <strain evidence="1">Pseudo-F2</strain>
    </source>
</reference>
<evidence type="ECO:0000313" key="1">
    <source>
        <dbReference type="EMBL" id="KAK4547808.1"/>
    </source>
</evidence>
<sequence>MLPMDGTFNQEGPLDRLEGERHVFSYDLKNATDRWPLLLLFEVMSAAFDRSFASAVVNSALAMNAFVVPFIAGQPLGYYASWPLFALSHHILVWYCAEQVHPGMRFDKYAVLGDDVVIADPEVGRVYEETLKRLGVRS</sequence>
<dbReference type="InterPro" id="IPR043502">
    <property type="entry name" value="DNA/RNA_pol_sf"/>
</dbReference>
<evidence type="ECO:0000313" key="3">
    <source>
        <dbReference type="Proteomes" id="UP001324115"/>
    </source>
</evidence>
<dbReference type="Pfam" id="PF05919">
    <property type="entry name" value="Mitovir_RNA_pol"/>
    <property type="match status" value="1"/>
</dbReference>
<dbReference type="EMBL" id="JAXUIC010000121">
    <property type="protein sequence ID" value="KAK4551141.1"/>
    <property type="molecule type" value="Genomic_DNA"/>
</dbReference>
<accession>A0AAN7DUT8</accession>